<dbReference type="InterPro" id="IPR050469">
    <property type="entry name" value="Diguanylate_Cyclase"/>
</dbReference>
<reference evidence="4 5" key="1">
    <citation type="submission" date="2019-01" db="EMBL/GenBank/DDBJ databases">
        <authorList>
            <person name="Brito A."/>
        </authorList>
    </citation>
    <scope>NUCLEOTIDE SEQUENCE [LARGE SCALE GENOMIC DNA]</scope>
    <source>
        <strain evidence="4">1</strain>
    </source>
</reference>
<keyword evidence="5" id="KW-1185">Reference proteome</keyword>
<dbReference type="Pfam" id="PF00072">
    <property type="entry name" value="Response_reg"/>
    <property type="match status" value="1"/>
</dbReference>
<dbReference type="Pfam" id="PF00990">
    <property type="entry name" value="GGDEF"/>
    <property type="match status" value="1"/>
</dbReference>
<organism evidence="4 5">
    <name type="scientific">Hyella patelloides LEGE 07179</name>
    <dbReference type="NCBI Taxonomy" id="945734"/>
    <lineage>
        <taxon>Bacteria</taxon>
        <taxon>Bacillati</taxon>
        <taxon>Cyanobacteriota</taxon>
        <taxon>Cyanophyceae</taxon>
        <taxon>Pleurocapsales</taxon>
        <taxon>Hyellaceae</taxon>
        <taxon>Hyella</taxon>
    </lineage>
</organism>
<dbReference type="PANTHER" id="PTHR45138">
    <property type="entry name" value="REGULATORY COMPONENTS OF SENSORY TRANSDUCTION SYSTEM"/>
    <property type="match status" value="1"/>
</dbReference>
<dbReference type="InterPro" id="IPR000160">
    <property type="entry name" value="GGDEF_dom"/>
</dbReference>
<dbReference type="SUPFAM" id="SSF52172">
    <property type="entry name" value="CheY-like"/>
    <property type="match status" value="1"/>
</dbReference>
<dbReference type="InterPro" id="IPR043128">
    <property type="entry name" value="Rev_trsase/Diguanyl_cyclase"/>
</dbReference>
<protein>
    <submittedName>
        <fullName evidence="4">Response regulator receiver modulated diguanylate cyclase</fullName>
    </submittedName>
</protein>
<dbReference type="Proteomes" id="UP000320055">
    <property type="component" value="Unassembled WGS sequence"/>
</dbReference>
<evidence type="ECO:0000313" key="4">
    <source>
        <dbReference type="EMBL" id="VEP16543.1"/>
    </source>
</evidence>
<dbReference type="CDD" id="cd01949">
    <property type="entry name" value="GGDEF"/>
    <property type="match status" value="1"/>
</dbReference>
<dbReference type="PROSITE" id="PS50887">
    <property type="entry name" value="GGDEF"/>
    <property type="match status" value="1"/>
</dbReference>
<dbReference type="FunFam" id="3.30.70.270:FF:000001">
    <property type="entry name" value="Diguanylate cyclase domain protein"/>
    <property type="match status" value="1"/>
</dbReference>
<dbReference type="AlphaFoldDB" id="A0A563VZ52"/>
<dbReference type="SMART" id="SM00448">
    <property type="entry name" value="REC"/>
    <property type="match status" value="1"/>
</dbReference>
<evidence type="ECO:0000259" key="2">
    <source>
        <dbReference type="PROSITE" id="PS50110"/>
    </source>
</evidence>
<dbReference type="InterPro" id="IPR001789">
    <property type="entry name" value="Sig_transdc_resp-reg_receiver"/>
</dbReference>
<evidence type="ECO:0000313" key="5">
    <source>
        <dbReference type="Proteomes" id="UP000320055"/>
    </source>
</evidence>
<dbReference type="PANTHER" id="PTHR45138:SF9">
    <property type="entry name" value="DIGUANYLATE CYCLASE DGCM-RELATED"/>
    <property type="match status" value="1"/>
</dbReference>
<dbReference type="SMART" id="SM00267">
    <property type="entry name" value="GGDEF"/>
    <property type="match status" value="1"/>
</dbReference>
<evidence type="ECO:0000259" key="3">
    <source>
        <dbReference type="PROSITE" id="PS50887"/>
    </source>
</evidence>
<dbReference type="GO" id="GO:0043709">
    <property type="term" value="P:cell adhesion involved in single-species biofilm formation"/>
    <property type="evidence" value="ECO:0007669"/>
    <property type="project" value="TreeGrafter"/>
</dbReference>
<proteinExistence type="predicted"/>
<accession>A0A563VZ52</accession>
<feature type="domain" description="GGDEF" evidence="3">
    <location>
        <begin position="181"/>
        <end position="317"/>
    </location>
</feature>
<dbReference type="GO" id="GO:0000160">
    <property type="term" value="P:phosphorelay signal transduction system"/>
    <property type="evidence" value="ECO:0007669"/>
    <property type="project" value="InterPro"/>
</dbReference>
<dbReference type="RefSeq" id="WP_144866345.1">
    <property type="nucleotide sequence ID" value="NZ_LR213806.1"/>
</dbReference>
<keyword evidence="1" id="KW-0597">Phosphoprotein</keyword>
<dbReference type="PROSITE" id="PS50110">
    <property type="entry name" value="RESPONSE_REGULATORY"/>
    <property type="match status" value="1"/>
</dbReference>
<sequence>MNLLAQEEILIVDDNPANLAVLSQVLKSVGLKVRVATDGTSAIAQSEYDPPALILLDIMMEGIDGFETCRQLKANLKTQLIPIIFITALEDTEDKVKGLSLGAVDYITKPFQALEVLARVQVHLQLQLLAKKIIQQNQELEKANQQLQYLVNFDGLTQVANRRHFDRYIQQEWGRLQREKQPLSLILCDIDYFKNYNDYYGHPAGDDCLKKVAEALKNAVKRSSDLVCRYGGEEFAIILPNTDLAGAIKITQLIQLTIKELKLVHDRSPINKNITVSLGISSEIPHQQSSVKFLINAADTALYQAKEQGRDRYHLFP</sequence>
<dbReference type="Gene3D" id="6.10.250.690">
    <property type="match status" value="1"/>
</dbReference>
<dbReference type="GO" id="GO:0052621">
    <property type="term" value="F:diguanylate cyclase activity"/>
    <property type="evidence" value="ECO:0007669"/>
    <property type="project" value="TreeGrafter"/>
</dbReference>
<evidence type="ECO:0000256" key="1">
    <source>
        <dbReference type="PROSITE-ProRule" id="PRU00169"/>
    </source>
</evidence>
<dbReference type="Gene3D" id="3.40.50.2300">
    <property type="match status" value="1"/>
</dbReference>
<dbReference type="GO" id="GO:0005886">
    <property type="term" value="C:plasma membrane"/>
    <property type="evidence" value="ECO:0007669"/>
    <property type="project" value="TreeGrafter"/>
</dbReference>
<feature type="modified residue" description="4-aspartylphosphate" evidence="1">
    <location>
        <position position="57"/>
    </location>
</feature>
<dbReference type="Gene3D" id="3.30.70.270">
    <property type="match status" value="1"/>
</dbReference>
<name>A0A563VZ52_9CYAN</name>
<gene>
    <name evidence="4" type="ORF">H1P_460037</name>
</gene>
<dbReference type="NCBIfam" id="TIGR00254">
    <property type="entry name" value="GGDEF"/>
    <property type="match status" value="1"/>
</dbReference>
<dbReference type="InterPro" id="IPR011006">
    <property type="entry name" value="CheY-like_superfamily"/>
</dbReference>
<dbReference type="InterPro" id="IPR029787">
    <property type="entry name" value="Nucleotide_cyclase"/>
</dbReference>
<feature type="domain" description="Response regulatory" evidence="2">
    <location>
        <begin position="8"/>
        <end position="124"/>
    </location>
</feature>
<dbReference type="OrthoDB" id="9115at2"/>
<dbReference type="EMBL" id="CAACVJ010000401">
    <property type="protein sequence ID" value="VEP16543.1"/>
    <property type="molecule type" value="Genomic_DNA"/>
</dbReference>
<dbReference type="CDD" id="cd19920">
    <property type="entry name" value="REC_PA4781-like"/>
    <property type="match status" value="1"/>
</dbReference>
<dbReference type="SUPFAM" id="SSF55073">
    <property type="entry name" value="Nucleotide cyclase"/>
    <property type="match status" value="1"/>
</dbReference>
<dbReference type="GO" id="GO:1902201">
    <property type="term" value="P:negative regulation of bacterial-type flagellum-dependent cell motility"/>
    <property type="evidence" value="ECO:0007669"/>
    <property type="project" value="TreeGrafter"/>
</dbReference>